<name>A0AAV6STJ3_SOLSE</name>
<gene>
    <name evidence="1" type="ORF">JOB18_018925</name>
</gene>
<sequence>MPLPITAVSWTWMTQPDCRISQSKHTALHDSRSAVCRAPRVTCRSTDCNKTSDRRSECAMHQDA</sequence>
<dbReference type="AlphaFoldDB" id="A0AAV6STJ3"/>
<proteinExistence type="predicted"/>
<protein>
    <submittedName>
        <fullName evidence="1">Uncharacterized protein</fullName>
    </submittedName>
</protein>
<accession>A0AAV6STJ3</accession>
<reference evidence="1 2" key="1">
    <citation type="journal article" date="2021" name="Sci. Rep.">
        <title>Chromosome anchoring in Senegalese sole (Solea senegalensis) reveals sex-associated markers and genome rearrangements in flatfish.</title>
        <authorList>
            <person name="Guerrero-Cozar I."/>
            <person name="Gomez-Garrido J."/>
            <person name="Berbel C."/>
            <person name="Martinez-Blanch J.F."/>
            <person name="Alioto T."/>
            <person name="Claros M.G."/>
            <person name="Gagnaire P.A."/>
            <person name="Manchado M."/>
        </authorList>
    </citation>
    <scope>NUCLEOTIDE SEQUENCE [LARGE SCALE GENOMIC DNA]</scope>
    <source>
        <strain evidence="1">Sse05_10M</strain>
    </source>
</reference>
<dbReference type="EMBL" id="JAGKHQ010000003">
    <property type="protein sequence ID" value="KAG7519928.1"/>
    <property type="molecule type" value="Genomic_DNA"/>
</dbReference>
<dbReference type="Proteomes" id="UP000693946">
    <property type="component" value="Linkage Group LG11"/>
</dbReference>
<keyword evidence="2" id="KW-1185">Reference proteome</keyword>
<evidence type="ECO:0000313" key="1">
    <source>
        <dbReference type="EMBL" id="KAG7519928.1"/>
    </source>
</evidence>
<organism evidence="1 2">
    <name type="scientific">Solea senegalensis</name>
    <name type="common">Senegalese sole</name>
    <dbReference type="NCBI Taxonomy" id="28829"/>
    <lineage>
        <taxon>Eukaryota</taxon>
        <taxon>Metazoa</taxon>
        <taxon>Chordata</taxon>
        <taxon>Craniata</taxon>
        <taxon>Vertebrata</taxon>
        <taxon>Euteleostomi</taxon>
        <taxon>Actinopterygii</taxon>
        <taxon>Neopterygii</taxon>
        <taxon>Teleostei</taxon>
        <taxon>Neoteleostei</taxon>
        <taxon>Acanthomorphata</taxon>
        <taxon>Carangaria</taxon>
        <taxon>Pleuronectiformes</taxon>
        <taxon>Pleuronectoidei</taxon>
        <taxon>Soleidae</taxon>
        <taxon>Solea</taxon>
    </lineage>
</organism>
<evidence type="ECO:0000313" key="2">
    <source>
        <dbReference type="Proteomes" id="UP000693946"/>
    </source>
</evidence>
<comment type="caution">
    <text evidence="1">The sequence shown here is derived from an EMBL/GenBank/DDBJ whole genome shotgun (WGS) entry which is preliminary data.</text>
</comment>